<evidence type="ECO:0000256" key="5">
    <source>
        <dbReference type="ARBA" id="ARBA00022676"/>
    </source>
</evidence>
<feature type="compositionally biased region" description="Polar residues" evidence="13">
    <location>
        <begin position="975"/>
        <end position="985"/>
    </location>
</feature>
<feature type="region of interest" description="Disordered" evidence="13">
    <location>
        <begin position="624"/>
        <end position="698"/>
    </location>
</feature>
<dbReference type="EMBL" id="CM014092">
    <property type="protein sequence ID" value="TKS83987.1"/>
    <property type="molecule type" value="Genomic_DNA"/>
</dbReference>
<dbReference type="CDD" id="cd00899">
    <property type="entry name" value="b4GalT"/>
    <property type="match status" value="1"/>
</dbReference>
<evidence type="ECO:0000256" key="2">
    <source>
        <dbReference type="ARBA" id="ARBA00004922"/>
    </source>
</evidence>
<evidence type="ECO:0000313" key="17">
    <source>
        <dbReference type="Proteomes" id="UP000298787"/>
    </source>
</evidence>
<dbReference type="InterPro" id="IPR003859">
    <property type="entry name" value="Galactosyl_T"/>
</dbReference>
<evidence type="ECO:0000256" key="4">
    <source>
        <dbReference type="ARBA" id="ARBA00022468"/>
    </source>
</evidence>
<organism evidence="16 17">
    <name type="scientific">Collichthys lucidus</name>
    <name type="common">Big head croaker</name>
    <name type="synonym">Sciaena lucida</name>
    <dbReference type="NCBI Taxonomy" id="240159"/>
    <lineage>
        <taxon>Eukaryota</taxon>
        <taxon>Metazoa</taxon>
        <taxon>Chordata</taxon>
        <taxon>Craniata</taxon>
        <taxon>Vertebrata</taxon>
        <taxon>Euteleostomi</taxon>
        <taxon>Actinopterygii</taxon>
        <taxon>Neopterygii</taxon>
        <taxon>Teleostei</taxon>
        <taxon>Neoteleostei</taxon>
        <taxon>Acanthomorphata</taxon>
        <taxon>Eupercaria</taxon>
        <taxon>Sciaenidae</taxon>
        <taxon>Collichthys</taxon>
    </lineage>
</organism>
<sequence length="1467" mass="163940">MGFCSPVCKLLRRAKYLILLLVSLSVLVWVAAFSGETVKSVQVSSTMTQTSKGDLLRNKLNSWTVSTDRLKTPPPRAECPEESPLLRGAVPLSFESSLKLKDVERENRQVTEGEYEPTDCTARQSVAILIPHRSRERHLLYLLHHLHPFLQRQQIHYAIYVIQQAGDATFNRAKLLNVGYLEALKDHTWDCFIFHDVDLVPENDHNFYMCDEQPKHLVGGPQLSQDTSKSVSELRYKGYFGGVTAMTKTQFLQVNGFSNTYWGWGGEDDDLRIRMKLLGRTPQVWRKDGLNSCSYKMLSVERQPLYVNVTVDIVKVKVWLCVVNMMSLPLPVVQKESFVLWRPGLLIELTCEIHKALRSDVHRMRVLLKIKFHYTAAGATSLNRLSNSYPIVDCYDVQEVVSVQGDHERLLHIQRVVKELPTPHFRSKDIEASSGNGDMAFQEVRIQQSVVEFILNHTDQIFSDSVQIKSKEGSSSMCGEKYATLPISGQCGPMKLMSLEEAQARSLSPNHPVHRERQRENSLPDTSTATLFHTVIDISDSKRKFSGKSKKWKSIFNLGRSVDSKGKLSRNGSVFIRAPGITDDDRSGNKTPAGGIFVPDVKSRTLGSDSLYDLNEHEQNWEFKGNKAGGATGGWSSSMNQKESPGASAPPQKTLPEQLKVFKGDDLGGYKPTSPKNRRMLYSGSSHSSSSRPSFPGSFFPLESSPRHQRRAVNISEPFAVSVPLRVSAVISSNSTPCRGHAKDKAATLKPSKESCEPSDTIPQLEPKKKEGTEKATTVPLDDTSKQVMQEVRGGVSELDPNIKGGRDAVASGKEVHNQPRAVQLDKRDSAGKELWSDLPQELKITEPEIDLLDDTFKPVFGSKSTCEGMKLTMDVKSKRSRSSPSLSLLFRESSNSSLSNHVTSTRSDSAKKQPSESDILFSVHKITEHSRSAEMMKETEKHQKIMSLNKDDPASTNRAQLQLKKIDLDKVLIPQNSEDSTEGSSGADYAAKKPEKNVSCEGPKKILVPEMDVTQRLSVCLEEKRNTLELPHLDTDDGCGGNSEELDLVEPWEDLSSTKQWVTSPLHSPDMEELFNQLSPFSSQGEGVSSEEVDKKASLIKSTEHLSGNVSQTSNKPETKWMCSIPSRLSVNSPTQAHKQSKQKNTVSSQRFPRQMSYEAAAPEKQEENDFPKHRPYSLNLDLGHRCIRDISNQQTCNSSEFSSCQRGLLSSSVNNGLPSDLELFLNDRQAPLRRNSAPVSVSSVRTAFMIKTCQAKAVPVVPPKVQYSQIPHSRREKDTVKQQEQDDPKMNLGKNNTPPPVMTDLKEELENKEPEPNHQKNPNVENCPESIKTTSSAELPVIPRRQAPSLEVFVDCPRPNRGTLLQRPSFRNRQRPQSLILLSPPFPIMDYPPSGDDGRLLSSIKSLNDTSAGNVFSKETADGISLQNKMTIPKSGQRLETSTSCFYQPQRRSMIFDSRSHRQIE</sequence>
<feature type="region of interest" description="Disordered" evidence="13">
    <location>
        <begin position="875"/>
        <end position="919"/>
    </location>
</feature>
<proteinExistence type="inferred from homology"/>
<feature type="region of interest" description="Disordered" evidence="13">
    <location>
        <begin position="1131"/>
        <end position="1155"/>
    </location>
</feature>
<comment type="pathway">
    <text evidence="2">Protein modification; protein glycosylation.</text>
</comment>
<evidence type="ECO:0000256" key="7">
    <source>
        <dbReference type="ARBA" id="ARBA00022692"/>
    </source>
</evidence>
<evidence type="ECO:0000256" key="12">
    <source>
        <dbReference type="ARBA" id="ARBA00023211"/>
    </source>
</evidence>
<feature type="compositionally biased region" description="Low complexity" evidence="13">
    <location>
        <begin position="883"/>
        <end position="900"/>
    </location>
</feature>
<feature type="compositionally biased region" description="Polar residues" evidence="13">
    <location>
        <begin position="1131"/>
        <end position="1153"/>
    </location>
</feature>
<protein>
    <submittedName>
        <fullName evidence="16">Beta-1,4-galactosyltransferase 4</fullName>
    </submittedName>
</protein>
<dbReference type="GO" id="GO:0005096">
    <property type="term" value="F:GTPase activator activity"/>
    <property type="evidence" value="ECO:0007669"/>
    <property type="project" value="UniProtKB-KW"/>
</dbReference>
<keyword evidence="17" id="KW-1185">Reference proteome</keyword>
<gene>
    <name evidence="16" type="ORF">D9C73_018101</name>
</gene>
<evidence type="ECO:0000256" key="1">
    <source>
        <dbReference type="ARBA" id="ARBA00004323"/>
    </source>
</evidence>
<dbReference type="InterPro" id="IPR051576">
    <property type="entry name" value="PX-Rho_GAP"/>
</dbReference>
<keyword evidence="8" id="KW-0735">Signal-anchor</keyword>
<evidence type="ECO:0000259" key="15">
    <source>
        <dbReference type="Pfam" id="PF13733"/>
    </source>
</evidence>
<feature type="compositionally biased region" description="Basic and acidic residues" evidence="13">
    <location>
        <begin position="1306"/>
        <end position="1320"/>
    </location>
</feature>
<feature type="compositionally biased region" description="Basic and acidic residues" evidence="13">
    <location>
        <begin position="1275"/>
        <end position="1291"/>
    </location>
</feature>
<feature type="compositionally biased region" description="Polar residues" evidence="13">
    <location>
        <begin position="634"/>
        <end position="643"/>
    </location>
</feature>
<dbReference type="GO" id="GO:0016757">
    <property type="term" value="F:glycosyltransferase activity"/>
    <property type="evidence" value="ECO:0007669"/>
    <property type="project" value="UniProtKB-KW"/>
</dbReference>
<feature type="compositionally biased region" description="Basic and acidic residues" evidence="13">
    <location>
        <begin position="741"/>
        <end position="756"/>
    </location>
</feature>
<evidence type="ECO:0000313" key="16">
    <source>
        <dbReference type="EMBL" id="TKS83987.1"/>
    </source>
</evidence>
<dbReference type="PANTHER" id="PTHR15729:SF3">
    <property type="entry name" value="RHO GTPASE-ACTIVATING PROTEIN 31"/>
    <property type="match status" value="1"/>
</dbReference>
<dbReference type="Pfam" id="PF02709">
    <property type="entry name" value="Glyco_transf_7C"/>
    <property type="match status" value="1"/>
</dbReference>
<keyword evidence="9" id="KW-1133">Transmembrane helix</keyword>
<comment type="similarity">
    <text evidence="3">Belongs to the glycosyltransferase 7 family.</text>
</comment>
<accession>A0A4U5V7V0</accession>
<dbReference type="UniPathway" id="UPA00378"/>
<keyword evidence="11" id="KW-0325">Glycoprotein</keyword>
<dbReference type="PRINTS" id="PR02050">
    <property type="entry name" value="B14GALTRFASE"/>
</dbReference>
<feature type="compositionally biased region" description="Low complexity" evidence="13">
    <location>
        <begin position="683"/>
        <end position="698"/>
    </location>
</feature>
<dbReference type="GO" id="GO:0005975">
    <property type="term" value="P:carbohydrate metabolic process"/>
    <property type="evidence" value="ECO:0007669"/>
    <property type="project" value="InterPro"/>
</dbReference>
<dbReference type="GO" id="GO:0030027">
    <property type="term" value="C:lamellipodium"/>
    <property type="evidence" value="ECO:0007669"/>
    <property type="project" value="TreeGrafter"/>
</dbReference>
<dbReference type="InterPro" id="IPR029044">
    <property type="entry name" value="Nucleotide-diphossugar_trans"/>
</dbReference>
<dbReference type="PANTHER" id="PTHR15729">
    <property type="entry name" value="CDC42 GTPASE-ACTIVATING PROTEIN"/>
    <property type="match status" value="1"/>
</dbReference>
<evidence type="ECO:0000256" key="11">
    <source>
        <dbReference type="ARBA" id="ARBA00023180"/>
    </source>
</evidence>
<evidence type="ECO:0000256" key="13">
    <source>
        <dbReference type="SAM" id="MobiDB-lite"/>
    </source>
</evidence>
<feature type="compositionally biased region" description="Basic and acidic residues" evidence="13">
    <location>
        <begin position="814"/>
        <end position="830"/>
    </location>
</feature>
<keyword evidence="4" id="KW-0343">GTPase activation</keyword>
<feature type="region of interest" description="Disordered" evidence="13">
    <location>
        <begin position="975"/>
        <end position="996"/>
    </location>
</feature>
<feature type="region of interest" description="Disordered" evidence="13">
    <location>
        <begin position="735"/>
        <end position="830"/>
    </location>
</feature>
<dbReference type="GO" id="GO:0000139">
    <property type="term" value="C:Golgi membrane"/>
    <property type="evidence" value="ECO:0007669"/>
    <property type="project" value="UniProtKB-SubCell"/>
</dbReference>
<dbReference type="STRING" id="240159.A0A4U5V7V0"/>
<feature type="region of interest" description="Disordered" evidence="13">
    <location>
        <begin position="1268"/>
        <end position="1333"/>
    </location>
</feature>
<keyword evidence="12" id="KW-0464">Manganese</keyword>
<evidence type="ECO:0000259" key="14">
    <source>
        <dbReference type="Pfam" id="PF02709"/>
    </source>
</evidence>
<feature type="domain" description="Galactosyltransferase C-terminal" evidence="14">
    <location>
        <begin position="228"/>
        <end position="279"/>
    </location>
</feature>
<evidence type="ECO:0000256" key="6">
    <source>
        <dbReference type="ARBA" id="ARBA00022679"/>
    </source>
</evidence>
<keyword evidence="5 16" id="KW-0328">Glycosyltransferase</keyword>
<evidence type="ECO:0000256" key="3">
    <source>
        <dbReference type="ARBA" id="ARBA00005735"/>
    </source>
</evidence>
<name>A0A4U5V7V0_COLLU</name>
<dbReference type="InterPro" id="IPR027791">
    <property type="entry name" value="Galactosyl_T_C"/>
</dbReference>
<dbReference type="SUPFAM" id="SSF53448">
    <property type="entry name" value="Nucleotide-diphospho-sugar transferases"/>
    <property type="match status" value="1"/>
</dbReference>
<feature type="domain" description="Galactosyltransferase N-terminal" evidence="15">
    <location>
        <begin position="79"/>
        <end position="211"/>
    </location>
</feature>
<dbReference type="InterPro" id="IPR027995">
    <property type="entry name" value="Galactosyl_T_N"/>
</dbReference>
<dbReference type="GO" id="GO:0007264">
    <property type="term" value="P:small GTPase-mediated signal transduction"/>
    <property type="evidence" value="ECO:0007669"/>
    <property type="project" value="TreeGrafter"/>
</dbReference>
<reference evidence="16 17" key="1">
    <citation type="submission" date="2019-01" db="EMBL/GenBank/DDBJ databases">
        <title>Genome Assembly of Collichthys lucidus.</title>
        <authorList>
            <person name="Cai M."/>
            <person name="Xiao S."/>
        </authorList>
    </citation>
    <scope>NUCLEOTIDE SEQUENCE [LARGE SCALE GENOMIC DNA]</scope>
    <source>
        <strain evidence="16">JT15FE1705JMU</strain>
        <tissue evidence="16">Muscle</tissue>
    </source>
</reference>
<keyword evidence="7" id="KW-0812">Transmembrane</keyword>
<keyword evidence="6 16" id="KW-0808">Transferase</keyword>
<evidence type="ECO:0000256" key="9">
    <source>
        <dbReference type="ARBA" id="ARBA00022989"/>
    </source>
</evidence>
<evidence type="ECO:0000256" key="10">
    <source>
        <dbReference type="ARBA" id="ARBA00023136"/>
    </source>
</evidence>
<dbReference type="Pfam" id="PF13733">
    <property type="entry name" value="Glyco_transf_7N"/>
    <property type="match status" value="1"/>
</dbReference>
<evidence type="ECO:0000256" key="8">
    <source>
        <dbReference type="ARBA" id="ARBA00022968"/>
    </source>
</evidence>
<keyword evidence="10" id="KW-0472">Membrane</keyword>
<dbReference type="Proteomes" id="UP000298787">
    <property type="component" value="Chromosome 15"/>
</dbReference>
<dbReference type="Gene3D" id="3.90.550.10">
    <property type="entry name" value="Spore Coat Polysaccharide Biosynthesis Protein SpsA, Chain A"/>
    <property type="match status" value="1"/>
</dbReference>
<comment type="subcellular location">
    <subcellularLocation>
        <location evidence="1">Golgi apparatus membrane</location>
        <topology evidence="1">Single-pass type II membrane protein</topology>
    </subcellularLocation>
</comment>